<dbReference type="Gene3D" id="2.30.30.40">
    <property type="entry name" value="SH3 Domains"/>
    <property type="match status" value="2"/>
</dbReference>
<dbReference type="Proteomes" id="UP001648503">
    <property type="component" value="Unassembled WGS sequence"/>
</dbReference>
<dbReference type="EMBL" id="JAFCIX010000060">
    <property type="protein sequence ID" value="KAH6599781.1"/>
    <property type="molecule type" value="Genomic_DNA"/>
</dbReference>
<evidence type="ECO:0000313" key="6">
    <source>
        <dbReference type="Proteomes" id="UP001648503"/>
    </source>
</evidence>
<dbReference type="Pfam" id="PF00018">
    <property type="entry name" value="SH3_1"/>
    <property type="match status" value="1"/>
</dbReference>
<dbReference type="PANTHER" id="PTHR15735">
    <property type="entry name" value="FCH AND DOUBLE SH3 DOMAINS PROTEIN"/>
    <property type="match status" value="1"/>
</dbReference>
<feature type="compositionally biased region" description="Polar residues" evidence="3">
    <location>
        <begin position="30"/>
        <end position="42"/>
    </location>
</feature>
<evidence type="ECO:0000256" key="1">
    <source>
        <dbReference type="ARBA" id="ARBA00022443"/>
    </source>
</evidence>
<protein>
    <recommendedName>
        <fullName evidence="4">SH3 domain-containing protein</fullName>
    </recommendedName>
</protein>
<name>A0ABQ8FN74_9FUNG</name>
<keyword evidence="1 2" id="KW-0728">SH3 domain</keyword>
<dbReference type="SMART" id="SM00326">
    <property type="entry name" value="SH3"/>
    <property type="match status" value="2"/>
</dbReference>
<keyword evidence="6" id="KW-1185">Reference proteome</keyword>
<dbReference type="PROSITE" id="PS50002">
    <property type="entry name" value="SH3"/>
    <property type="match status" value="1"/>
</dbReference>
<dbReference type="SUPFAM" id="SSF50044">
    <property type="entry name" value="SH3-domain"/>
    <property type="match status" value="2"/>
</dbReference>
<proteinExistence type="predicted"/>
<accession>A0ABQ8FN74</accession>
<sequence>MSLPSQHLPSTKSTPSVSASATIPHLPHPQASSTPVKLSTDNIAPPQSALQTHPATMALPARVLYDYIASSSDEISISRDEIVSVLTEDDGSGWATVSRHGSKGVAPTSYIQILSSSEPNVSYTSSKSDRREVDDVKNGAMHTSASTPLASAPIPPPSRPPSVYGLAKSSTSHSLGTRSNGHTDSDIQSIGTPRFVNEAPSVHATVIFDYIKNSPDELTIYTGDYATVIESDDGSGWTLVREFAICGVILG</sequence>
<gene>
    <name evidence="5" type="ORF">BASA50_002806</name>
</gene>
<evidence type="ECO:0000259" key="4">
    <source>
        <dbReference type="PROSITE" id="PS50002"/>
    </source>
</evidence>
<organism evidence="5 6">
    <name type="scientific">Batrachochytrium salamandrivorans</name>
    <dbReference type="NCBI Taxonomy" id="1357716"/>
    <lineage>
        <taxon>Eukaryota</taxon>
        <taxon>Fungi</taxon>
        <taxon>Fungi incertae sedis</taxon>
        <taxon>Chytridiomycota</taxon>
        <taxon>Chytridiomycota incertae sedis</taxon>
        <taxon>Chytridiomycetes</taxon>
        <taxon>Rhizophydiales</taxon>
        <taxon>Rhizophydiales incertae sedis</taxon>
        <taxon>Batrachochytrium</taxon>
    </lineage>
</organism>
<dbReference type="PANTHER" id="PTHR15735:SF21">
    <property type="entry name" value="PROTEIN NERVOUS WRECK"/>
    <property type="match status" value="1"/>
</dbReference>
<feature type="region of interest" description="Disordered" evidence="3">
    <location>
        <begin position="1"/>
        <end position="51"/>
    </location>
</feature>
<feature type="compositionally biased region" description="Polar residues" evidence="3">
    <location>
        <begin position="168"/>
        <end position="188"/>
    </location>
</feature>
<evidence type="ECO:0000256" key="3">
    <source>
        <dbReference type="SAM" id="MobiDB-lite"/>
    </source>
</evidence>
<feature type="compositionally biased region" description="Polar residues" evidence="3">
    <location>
        <begin position="1"/>
        <end position="21"/>
    </location>
</feature>
<evidence type="ECO:0000313" key="5">
    <source>
        <dbReference type="EMBL" id="KAH6599781.1"/>
    </source>
</evidence>
<reference evidence="5 6" key="1">
    <citation type="submission" date="2021-02" db="EMBL/GenBank/DDBJ databases">
        <title>Variation within the Batrachochytrium salamandrivorans European outbreak.</title>
        <authorList>
            <person name="Kelly M."/>
            <person name="Pasmans F."/>
            <person name="Shea T.P."/>
            <person name="Munoz J.F."/>
            <person name="Carranza S."/>
            <person name="Cuomo C.A."/>
            <person name="Martel A."/>
        </authorList>
    </citation>
    <scope>NUCLEOTIDE SEQUENCE [LARGE SCALE GENOMIC DNA]</scope>
    <source>
        <strain evidence="5 6">AMFP18/2</strain>
    </source>
</reference>
<dbReference type="InterPro" id="IPR036028">
    <property type="entry name" value="SH3-like_dom_sf"/>
</dbReference>
<evidence type="ECO:0000256" key="2">
    <source>
        <dbReference type="PROSITE-ProRule" id="PRU00192"/>
    </source>
</evidence>
<comment type="caution">
    <text evidence="5">The sequence shown here is derived from an EMBL/GenBank/DDBJ whole genome shotgun (WGS) entry which is preliminary data.</text>
</comment>
<dbReference type="InterPro" id="IPR001452">
    <property type="entry name" value="SH3_domain"/>
</dbReference>
<dbReference type="Pfam" id="PF14604">
    <property type="entry name" value="SH3_9"/>
    <property type="match status" value="1"/>
</dbReference>
<feature type="region of interest" description="Disordered" evidence="3">
    <location>
        <begin position="142"/>
        <end position="188"/>
    </location>
</feature>
<feature type="domain" description="SH3" evidence="4">
    <location>
        <begin position="56"/>
        <end position="116"/>
    </location>
</feature>